<reference evidence="1 2" key="1">
    <citation type="journal article" date="2019" name="Sci. Rep.">
        <title>Orb-weaving spider Araneus ventricosus genome elucidates the spidroin gene catalogue.</title>
        <authorList>
            <person name="Kono N."/>
            <person name="Nakamura H."/>
            <person name="Ohtoshi R."/>
            <person name="Moran D.A.P."/>
            <person name="Shinohara A."/>
            <person name="Yoshida Y."/>
            <person name="Fujiwara M."/>
            <person name="Mori M."/>
            <person name="Tomita M."/>
            <person name="Arakawa K."/>
        </authorList>
    </citation>
    <scope>NUCLEOTIDE SEQUENCE [LARGE SCALE GENOMIC DNA]</scope>
</reference>
<name>A0A4Y2B2V0_ARAVE</name>
<proteinExistence type="predicted"/>
<keyword evidence="2" id="KW-1185">Reference proteome</keyword>
<gene>
    <name evidence="1" type="ORF">AVEN_194775_1</name>
</gene>
<evidence type="ECO:0000313" key="2">
    <source>
        <dbReference type="Proteomes" id="UP000499080"/>
    </source>
</evidence>
<dbReference type="EMBL" id="BGPR01000049">
    <property type="protein sequence ID" value="GBL86510.1"/>
    <property type="molecule type" value="Genomic_DNA"/>
</dbReference>
<protein>
    <submittedName>
        <fullName evidence="1">Uncharacterized protein</fullName>
    </submittedName>
</protein>
<comment type="caution">
    <text evidence="1">The sequence shown here is derived from an EMBL/GenBank/DDBJ whole genome shotgun (WGS) entry which is preliminary data.</text>
</comment>
<dbReference type="AlphaFoldDB" id="A0A4Y2B2V0"/>
<accession>A0A4Y2B2V0</accession>
<organism evidence="1 2">
    <name type="scientific">Araneus ventricosus</name>
    <name type="common">Orbweaver spider</name>
    <name type="synonym">Epeira ventricosa</name>
    <dbReference type="NCBI Taxonomy" id="182803"/>
    <lineage>
        <taxon>Eukaryota</taxon>
        <taxon>Metazoa</taxon>
        <taxon>Ecdysozoa</taxon>
        <taxon>Arthropoda</taxon>
        <taxon>Chelicerata</taxon>
        <taxon>Arachnida</taxon>
        <taxon>Araneae</taxon>
        <taxon>Araneomorphae</taxon>
        <taxon>Entelegynae</taxon>
        <taxon>Araneoidea</taxon>
        <taxon>Araneidae</taxon>
        <taxon>Araneus</taxon>
    </lineage>
</organism>
<sequence length="85" mass="9300">MAFAITKPLETTGKKRIWEEGTGECPDAILKPAFHLYSIPSICTNTVFFPPIQVEKLGTSIHLKFQSALAVGESDLLSSSTADFR</sequence>
<evidence type="ECO:0000313" key="1">
    <source>
        <dbReference type="EMBL" id="GBL86510.1"/>
    </source>
</evidence>
<dbReference type="Proteomes" id="UP000499080">
    <property type="component" value="Unassembled WGS sequence"/>
</dbReference>